<accession>A0A0N8HF60</accession>
<evidence type="ECO:0000313" key="2">
    <source>
        <dbReference type="Proteomes" id="UP000050437"/>
    </source>
</evidence>
<dbReference type="Proteomes" id="UP000050437">
    <property type="component" value="Unassembled WGS sequence"/>
</dbReference>
<proteinExistence type="predicted"/>
<name>A0A0N8HF60_PSEPU</name>
<dbReference type="AlphaFoldDB" id="A0A0N8HF60"/>
<reference evidence="1 2" key="1">
    <citation type="submission" date="2015-10" db="EMBL/GenBank/DDBJ databases">
        <title>Pseudomonas putida clinical strains.</title>
        <authorList>
            <person name="Molina L."/>
            <person name="Udaondo Z."/>
        </authorList>
    </citation>
    <scope>NUCLEOTIDE SEQUENCE [LARGE SCALE GENOMIC DNA]</scope>
    <source>
        <strain evidence="1 2">HB13667</strain>
    </source>
</reference>
<sequence>MLLEASMNIYVENSPQQNRWWVRMDDCRVSFVTSTEAQAFVDRLNARLNAPHSRDMLADWSPRPGMGSVGKANAGMAAQAGLRCAKEA</sequence>
<dbReference type="EMBL" id="LKKS01000097">
    <property type="protein sequence ID" value="KPM63268.1"/>
    <property type="molecule type" value="Genomic_DNA"/>
</dbReference>
<evidence type="ECO:0000313" key="1">
    <source>
        <dbReference type="EMBL" id="KPM63268.1"/>
    </source>
</evidence>
<organism evidence="1 2">
    <name type="scientific">Pseudomonas putida</name>
    <name type="common">Arthrobacter siderocapsulatus</name>
    <dbReference type="NCBI Taxonomy" id="303"/>
    <lineage>
        <taxon>Bacteria</taxon>
        <taxon>Pseudomonadati</taxon>
        <taxon>Pseudomonadota</taxon>
        <taxon>Gammaproteobacteria</taxon>
        <taxon>Pseudomonadales</taxon>
        <taxon>Pseudomonadaceae</taxon>
        <taxon>Pseudomonas</taxon>
    </lineage>
</organism>
<comment type="caution">
    <text evidence="1">The sequence shown here is derived from an EMBL/GenBank/DDBJ whole genome shotgun (WGS) entry which is preliminary data.</text>
</comment>
<protein>
    <submittedName>
        <fullName evidence="1">Uncharacterized protein</fullName>
    </submittedName>
</protein>
<gene>
    <name evidence="1" type="ORF">HB13667_15090</name>
</gene>